<sequence>MTKVVTRFAPSPTGHLHIGGARTAIFNWLLARHFGGTFLLRIEDTDQERSLQEYTDSILASMRWLGLDWDGDLIYQGRRFDIYNGYIDRMLETGHAYWCECTPDEVEQMRETARERGLKPKYDGRCRERGLGPGPGRVVRLKAPLAGRVVFEDMVKGTVAFDAAELDDMVLRRADGAPTYNLAVVVDDATMGVTHVLRGDDHVSNTPKQVLIYQALGLPLPVFGHVPMILGPDKKKLSKRHGARAVIEYEQDGLLPQALVNYLVRLGWSYGDQEIFALQELVEKFTTDNLNSSPAAFDPDKLQWLNAHYLRETPVDELARLTAPFVKAEGFDVAPERLAALVPLFRERASNLADMARVMRFMLVDAAALEHDPAAVAKALTAEGKAHVAALRGLLDQADPFDKATLEKVVHDYVEQGGLKFKQVGPPLRVALAGSLGGPGLPEIMEVLGRAETLARLDRAAALG</sequence>
<evidence type="ECO:0000256" key="5">
    <source>
        <dbReference type="ARBA" id="ARBA00022917"/>
    </source>
</evidence>
<dbReference type="EC" id="6.1.1.17" evidence="7"/>
<dbReference type="InterPro" id="IPR004527">
    <property type="entry name" value="Glu-tRNA-ligase_bac/mito"/>
</dbReference>
<dbReference type="InterPro" id="IPR033910">
    <property type="entry name" value="GluRS_core"/>
</dbReference>
<keyword evidence="7" id="KW-0963">Cytoplasm</keyword>
<accession>A0ABS0J5B3</accession>
<dbReference type="CDD" id="cd00808">
    <property type="entry name" value="GluRS_core"/>
    <property type="match status" value="1"/>
</dbReference>
<dbReference type="Gene3D" id="3.40.50.620">
    <property type="entry name" value="HUPs"/>
    <property type="match status" value="1"/>
</dbReference>
<protein>
    <recommendedName>
        <fullName evidence="7">Glutamate--tRNA ligase</fullName>
        <ecNumber evidence="7">6.1.1.17</ecNumber>
    </recommendedName>
    <alternativeName>
        <fullName evidence="7">Glutamyl-tRNA synthetase</fullName>
        <shortName evidence="7">GluRS</shortName>
    </alternativeName>
</protein>
<dbReference type="EMBL" id="VRYY01000196">
    <property type="protein sequence ID" value="MBG3876943.1"/>
    <property type="molecule type" value="Genomic_DNA"/>
</dbReference>
<dbReference type="RefSeq" id="WP_196608992.1">
    <property type="nucleotide sequence ID" value="NZ_VRYY01000196.1"/>
</dbReference>
<feature type="short sequence motif" description="'KMSKS' region" evidence="7">
    <location>
        <begin position="236"/>
        <end position="240"/>
    </location>
</feature>
<feature type="domain" description="Glutamyl/glutaminyl-tRNA synthetase class Ib catalytic" evidence="8">
    <location>
        <begin position="3"/>
        <end position="304"/>
    </location>
</feature>
<feature type="binding site" evidence="7">
    <location>
        <position position="126"/>
    </location>
    <ligand>
        <name>Zn(2+)</name>
        <dbReference type="ChEBI" id="CHEBI:29105"/>
    </ligand>
</feature>
<dbReference type="InterPro" id="IPR020058">
    <property type="entry name" value="Glu/Gln-tRNA-synth_Ib_cat-dom"/>
</dbReference>
<dbReference type="NCBIfam" id="NF004314">
    <property type="entry name" value="PRK05710.1-3"/>
    <property type="match status" value="1"/>
</dbReference>
<keyword evidence="11" id="KW-1185">Reference proteome</keyword>
<keyword evidence="7" id="KW-0479">Metal-binding</keyword>
<dbReference type="HAMAP" id="MF_00022">
    <property type="entry name" value="Glu_tRNA_synth_type1"/>
    <property type="match status" value="1"/>
</dbReference>
<feature type="binding site" evidence="7">
    <location>
        <position position="101"/>
    </location>
    <ligand>
        <name>Zn(2+)</name>
        <dbReference type="ChEBI" id="CHEBI:29105"/>
    </ligand>
</feature>
<dbReference type="Pfam" id="PF19269">
    <property type="entry name" value="Anticodon_2"/>
    <property type="match status" value="1"/>
</dbReference>
<comment type="cofactor">
    <cofactor evidence="7">
        <name>Zn(2+)</name>
        <dbReference type="ChEBI" id="CHEBI:29105"/>
    </cofactor>
    <text evidence="7">Binds 1 zinc ion per subunit.</text>
</comment>
<comment type="function">
    <text evidence="7">Catalyzes the attachment of glutamate to tRNA(Glu) in a two-step reaction: glutamate is first activated by ATP to form Glu-AMP and then transferred to the acceptor end of tRNA(Glu).</text>
</comment>
<evidence type="ECO:0000256" key="4">
    <source>
        <dbReference type="ARBA" id="ARBA00022840"/>
    </source>
</evidence>
<dbReference type="PANTHER" id="PTHR43311:SF2">
    <property type="entry name" value="GLUTAMATE--TRNA LIGASE, MITOCHONDRIAL-RELATED"/>
    <property type="match status" value="1"/>
</dbReference>
<dbReference type="PROSITE" id="PS00178">
    <property type="entry name" value="AA_TRNA_LIGASE_I"/>
    <property type="match status" value="1"/>
</dbReference>
<dbReference type="InterPro" id="IPR008925">
    <property type="entry name" value="aa_tRNA-synth_I_cd-bd_sf"/>
</dbReference>
<dbReference type="InterPro" id="IPR000924">
    <property type="entry name" value="Glu/Gln-tRNA-synth"/>
</dbReference>
<keyword evidence="3 7" id="KW-0547">Nucleotide-binding</keyword>
<dbReference type="PRINTS" id="PR00987">
    <property type="entry name" value="TRNASYNTHGLU"/>
</dbReference>
<dbReference type="InterPro" id="IPR001412">
    <property type="entry name" value="aa-tRNA-synth_I_CS"/>
</dbReference>
<comment type="subunit">
    <text evidence="7">Monomer.</text>
</comment>
<dbReference type="Pfam" id="PF00749">
    <property type="entry name" value="tRNA-synt_1c"/>
    <property type="match status" value="1"/>
</dbReference>
<gene>
    <name evidence="7" type="primary">gltX</name>
    <name evidence="10" type="ORF">FVW20_07940</name>
</gene>
<keyword evidence="5 7" id="KW-0648">Protein biosynthesis</keyword>
<feature type="short sequence motif" description="'HIGH' region" evidence="7">
    <location>
        <begin position="10"/>
        <end position="20"/>
    </location>
</feature>
<dbReference type="SUPFAM" id="SSF52374">
    <property type="entry name" value="Nucleotidylyl transferase"/>
    <property type="match status" value="1"/>
</dbReference>
<dbReference type="InterPro" id="IPR020751">
    <property type="entry name" value="aa-tRNA-synth_I_codon-bd_sub2"/>
</dbReference>
<evidence type="ECO:0000256" key="1">
    <source>
        <dbReference type="ARBA" id="ARBA00007894"/>
    </source>
</evidence>
<proteinExistence type="inferred from homology"/>
<dbReference type="NCBIfam" id="TIGR00464">
    <property type="entry name" value="gltX_bact"/>
    <property type="match status" value="1"/>
</dbReference>
<dbReference type="InterPro" id="IPR014729">
    <property type="entry name" value="Rossmann-like_a/b/a_fold"/>
</dbReference>
<name>A0ABS0J5B3_9BACT</name>
<comment type="catalytic activity">
    <reaction evidence="7">
        <text>tRNA(Glu) + L-glutamate + ATP = L-glutamyl-tRNA(Glu) + AMP + diphosphate</text>
        <dbReference type="Rhea" id="RHEA:23540"/>
        <dbReference type="Rhea" id="RHEA-COMP:9663"/>
        <dbReference type="Rhea" id="RHEA-COMP:9680"/>
        <dbReference type="ChEBI" id="CHEBI:29985"/>
        <dbReference type="ChEBI" id="CHEBI:30616"/>
        <dbReference type="ChEBI" id="CHEBI:33019"/>
        <dbReference type="ChEBI" id="CHEBI:78442"/>
        <dbReference type="ChEBI" id="CHEBI:78520"/>
        <dbReference type="ChEBI" id="CHEBI:456215"/>
        <dbReference type="EC" id="6.1.1.17"/>
    </reaction>
</comment>
<dbReference type="Proteomes" id="UP001194469">
    <property type="component" value="Unassembled WGS sequence"/>
</dbReference>
<keyword evidence="2 7" id="KW-0436">Ligase</keyword>
<comment type="caution">
    <text evidence="10">The sequence shown here is derived from an EMBL/GenBank/DDBJ whole genome shotgun (WGS) entry which is preliminary data.</text>
</comment>
<evidence type="ECO:0000259" key="9">
    <source>
        <dbReference type="Pfam" id="PF19269"/>
    </source>
</evidence>
<evidence type="ECO:0000256" key="7">
    <source>
        <dbReference type="HAMAP-Rule" id="MF_00022"/>
    </source>
</evidence>
<feature type="binding site" evidence="7">
    <location>
        <position position="239"/>
    </location>
    <ligand>
        <name>ATP</name>
        <dbReference type="ChEBI" id="CHEBI:30616"/>
    </ligand>
</feature>
<organism evidence="10 11">
    <name type="scientific">Nitratidesulfovibrio oxamicus</name>
    <dbReference type="NCBI Taxonomy" id="32016"/>
    <lineage>
        <taxon>Bacteria</taxon>
        <taxon>Pseudomonadati</taxon>
        <taxon>Thermodesulfobacteriota</taxon>
        <taxon>Desulfovibrionia</taxon>
        <taxon>Desulfovibrionales</taxon>
        <taxon>Desulfovibrionaceae</taxon>
        <taxon>Nitratidesulfovibrio</taxon>
    </lineage>
</organism>
<dbReference type="InterPro" id="IPR045462">
    <property type="entry name" value="aa-tRNA-synth_I_cd-bd"/>
</dbReference>
<evidence type="ECO:0000313" key="10">
    <source>
        <dbReference type="EMBL" id="MBG3876943.1"/>
    </source>
</evidence>
<evidence type="ECO:0000256" key="6">
    <source>
        <dbReference type="ARBA" id="ARBA00023146"/>
    </source>
</evidence>
<dbReference type="SUPFAM" id="SSF48163">
    <property type="entry name" value="An anticodon-binding domain of class I aminoacyl-tRNA synthetases"/>
    <property type="match status" value="1"/>
</dbReference>
<evidence type="ECO:0000259" key="8">
    <source>
        <dbReference type="Pfam" id="PF00749"/>
    </source>
</evidence>
<dbReference type="GO" id="GO:0004818">
    <property type="term" value="F:glutamate-tRNA ligase activity"/>
    <property type="evidence" value="ECO:0007669"/>
    <property type="project" value="UniProtKB-EC"/>
</dbReference>
<dbReference type="Gene3D" id="1.10.10.350">
    <property type="match status" value="1"/>
</dbReference>
<keyword evidence="7" id="KW-0862">Zinc</keyword>
<feature type="binding site" evidence="7">
    <location>
        <position position="99"/>
    </location>
    <ligand>
        <name>Zn(2+)</name>
        <dbReference type="ChEBI" id="CHEBI:29105"/>
    </ligand>
</feature>
<feature type="binding site" evidence="7">
    <location>
        <position position="128"/>
    </location>
    <ligand>
        <name>Zn(2+)</name>
        <dbReference type="ChEBI" id="CHEBI:29105"/>
    </ligand>
</feature>
<dbReference type="InterPro" id="IPR049940">
    <property type="entry name" value="GluQ/Sye"/>
</dbReference>
<feature type="domain" description="Aminoacyl-tRNA synthetase class I anticodon-binding" evidence="9">
    <location>
        <begin position="318"/>
        <end position="460"/>
    </location>
</feature>
<dbReference type="PANTHER" id="PTHR43311">
    <property type="entry name" value="GLUTAMATE--TRNA LIGASE"/>
    <property type="match status" value="1"/>
</dbReference>
<keyword evidence="4 7" id="KW-0067">ATP-binding</keyword>
<evidence type="ECO:0000313" key="11">
    <source>
        <dbReference type="Proteomes" id="UP001194469"/>
    </source>
</evidence>
<comment type="subcellular location">
    <subcellularLocation>
        <location evidence="7">Cytoplasm</location>
    </subcellularLocation>
</comment>
<keyword evidence="6 7" id="KW-0030">Aminoacyl-tRNA synthetase</keyword>
<evidence type="ECO:0000256" key="3">
    <source>
        <dbReference type="ARBA" id="ARBA00022741"/>
    </source>
</evidence>
<reference evidence="10 11" key="1">
    <citation type="submission" date="2019-08" db="EMBL/GenBank/DDBJ databases">
        <authorList>
            <person name="Luo N."/>
        </authorList>
    </citation>
    <scope>NUCLEOTIDE SEQUENCE [LARGE SCALE GENOMIC DNA]</scope>
    <source>
        <strain evidence="10 11">NCIMB 9442</strain>
    </source>
</reference>
<evidence type="ECO:0000256" key="2">
    <source>
        <dbReference type="ARBA" id="ARBA00022598"/>
    </source>
</evidence>
<comment type="similarity">
    <text evidence="1 7">Belongs to the class-I aminoacyl-tRNA synthetase family. Glutamate--tRNA ligase type 1 subfamily.</text>
</comment>